<evidence type="ECO:0000313" key="2">
    <source>
        <dbReference type="EMBL" id="PKI67058.1"/>
    </source>
</evidence>
<dbReference type="SUPFAM" id="SSF53098">
    <property type="entry name" value="Ribonuclease H-like"/>
    <property type="match status" value="1"/>
</dbReference>
<dbReference type="AlphaFoldDB" id="A0A2I0KEY2"/>
<dbReference type="Gene3D" id="3.30.420.10">
    <property type="entry name" value="Ribonuclease H-like superfamily/Ribonuclease H"/>
    <property type="match status" value="1"/>
</dbReference>
<dbReference type="STRING" id="22663.A0A2I0KEY2"/>
<evidence type="ECO:0000259" key="1">
    <source>
        <dbReference type="Pfam" id="PF24626"/>
    </source>
</evidence>
<comment type="caution">
    <text evidence="2">The sequence shown here is derived from an EMBL/GenBank/DDBJ whole genome shotgun (WGS) entry which is preliminary data.</text>
</comment>
<reference evidence="2 3" key="1">
    <citation type="submission" date="2017-11" db="EMBL/GenBank/DDBJ databases">
        <title>De-novo sequencing of pomegranate (Punica granatum L.) genome.</title>
        <authorList>
            <person name="Akparov Z."/>
            <person name="Amiraslanov A."/>
            <person name="Hajiyeva S."/>
            <person name="Abbasov M."/>
            <person name="Kaur K."/>
            <person name="Hamwieh A."/>
            <person name="Solovyev V."/>
            <person name="Salamov A."/>
            <person name="Braich B."/>
            <person name="Kosarev P."/>
            <person name="Mahmoud A."/>
            <person name="Hajiyev E."/>
            <person name="Babayeva S."/>
            <person name="Izzatullayeva V."/>
            <person name="Mammadov A."/>
            <person name="Mammadov A."/>
            <person name="Sharifova S."/>
            <person name="Ojaghi J."/>
            <person name="Eynullazada K."/>
            <person name="Bayramov B."/>
            <person name="Abdulazimova A."/>
            <person name="Shahmuradov I."/>
        </authorList>
    </citation>
    <scope>NUCLEOTIDE SEQUENCE [LARGE SCALE GENOMIC DNA]</scope>
    <source>
        <strain evidence="3">cv. AG2017</strain>
        <tissue evidence="2">Leaf</tissue>
    </source>
</reference>
<dbReference type="GO" id="GO:0003676">
    <property type="term" value="F:nucleic acid binding"/>
    <property type="evidence" value="ECO:0007669"/>
    <property type="project" value="InterPro"/>
</dbReference>
<feature type="domain" description="Tf2-1-like SH3-like" evidence="1">
    <location>
        <begin position="273"/>
        <end position="314"/>
    </location>
</feature>
<accession>A0A2I0KEY2</accession>
<dbReference type="InterPro" id="IPR056924">
    <property type="entry name" value="SH3_Tf2-1"/>
</dbReference>
<dbReference type="Pfam" id="PF24626">
    <property type="entry name" value="SH3_Tf2-1"/>
    <property type="match status" value="1"/>
</dbReference>
<dbReference type="Proteomes" id="UP000233551">
    <property type="component" value="Unassembled WGS sequence"/>
</dbReference>
<proteinExistence type="predicted"/>
<dbReference type="InterPro" id="IPR043502">
    <property type="entry name" value="DNA/RNA_pol_sf"/>
</dbReference>
<dbReference type="PANTHER" id="PTHR35046">
    <property type="entry name" value="ZINC KNUCKLE (CCHC-TYPE) FAMILY PROTEIN"/>
    <property type="match status" value="1"/>
</dbReference>
<sequence>MQKLSLRSESHPKPYKLAWLKKRGEVRVSKHALVTFSIGSRYVWCVVVMMDACHLLLGRPWQFDRSVSHDGRTNKYSLTHKGLKIVLVPNKDRDAIKPEPANPVATTNLLPLARFQEELYDAEFMFTLVGRELSGARIFTKLDLKSCYHQIRIRVGDEWSWSSHRISGLQFVKKWRSTCNVIRFSKMTHFIPCKKTTDAVRVAQLYFREVYHMYGLPVSIVFDRDTRFLSHFWRNFWKMVNTQLNFSMAHHPQTDGQTEVVNKALGNLLRGLLAGRKIGLVEVIEKINSNPYRLKLPSHIRIADVFNVKHLVPYTGDSSDNDKSRANSLHPWENDAAEDLTNRYLEKNRF</sequence>
<name>A0A2I0KEY2_PUNGR</name>
<dbReference type="EMBL" id="PGOL01000645">
    <property type="protein sequence ID" value="PKI67058.1"/>
    <property type="molecule type" value="Genomic_DNA"/>
</dbReference>
<evidence type="ECO:0000313" key="3">
    <source>
        <dbReference type="Proteomes" id="UP000233551"/>
    </source>
</evidence>
<dbReference type="InterPro" id="IPR012337">
    <property type="entry name" value="RNaseH-like_sf"/>
</dbReference>
<keyword evidence="3" id="KW-1185">Reference proteome</keyword>
<dbReference type="PANTHER" id="PTHR35046:SF18">
    <property type="entry name" value="RNA-DIRECTED DNA POLYMERASE"/>
    <property type="match status" value="1"/>
</dbReference>
<dbReference type="SUPFAM" id="SSF56672">
    <property type="entry name" value="DNA/RNA polymerases"/>
    <property type="match status" value="1"/>
</dbReference>
<organism evidence="2 3">
    <name type="scientific">Punica granatum</name>
    <name type="common">Pomegranate</name>
    <dbReference type="NCBI Taxonomy" id="22663"/>
    <lineage>
        <taxon>Eukaryota</taxon>
        <taxon>Viridiplantae</taxon>
        <taxon>Streptophyta</taxon>
        <taxon>Embryophyta</taxon>
        <taxon>Tracheophyta</taxon>
        <taxon>Spermatophyta</taxon>
        <taxon>Magnoliopsida</taxon>
        <taxon>eudicotyledons</taxon>
        <taxon>Gunneridae</taxon>
        <taxon>Pentapetalae</taxon>
        <taxon>rosids</taxon>
        <taxon>malvids</taxon>
        <taxon>Myrtales</taxon>
        <taxon>Lythraceae</taxon>
        <taxon>Punica</taxon>
    </lineage>
</organism>
<gene>
    <name evidence="2" type="ORF">CRG98_012596</name>
</gene>
<protein>
    <recommendedName>
        <fullName evidence="1">Tf2-1-like SH3-like domain-containing protein</fullName>
    </recommendedName>
</protein>
<dbReference type="InterPro" id="IPR036397">
    <property type="entry name" value="RNaseH_sf"/>
</dbReference>